<evidence type="ECO:0000313" key="4">
    <source>
        <dbReference type="Proteomes" id="UP001229421"/>
    </source>
</evidence>
<evidence type="ECO:0000256" key="2">
    <source>
        <dbReference type="PROSITE-ProRule" id="PRU00708"/>
    </source>
</evidence>
<feature type="repeat" description="PPR" evidence="2">
    <location>
        <begin position="201"/>
        <end position="235"/>
    </location>
</feature>
<feature type="repeat" description="PPR" evidence="2">
    <location>
        <begin position="439"/>
        <end position="473"/>
    </location>
</feature>
<dbReference type="InterPro" id="IPR011990">
    <property type="entry name" value="TPR-like_helical_dom_sf"/>
</dbReference>
<name>A0AAD8KEN4_TARER</name>
<dbReference type="GO" id="GO:0003723">
    <property type="term" value="F:RNA binding"/>
    <property type="evidence" value="ECO:0007669"/>
    <property type="project" value="InterPro"/>
</dbReference>
<evidence type="ECO:0000313" key="3">
    <source>
        <dbReference type="EMBL" id="KAK1418210.1"/>
    </source>
</evidence>
<dbReference type="PROSITE" id="PS51375">
    <property type="entry name" value="PPR"/>
    <property type="match status" value="5"/>
</dbReference>
<evidence type="ECO:0008006" key="5">
    <source>
        <dbReference type="Google" id="ProtNLM"/>
    </source>
</evidence>
<protein>
    <recommendedName>
        <fullName evidence="5">Pentatricopeptide repeat-containing protein</fullName>
    </recommendedName>
</protein>
<dbReference type="EMBL" id="JAUHHV010000007">
    <property type="protein sequence ID" value="KAK1418210.1"/>
    <property type="molecule type" value="Genomic_DNA"/>
</dbReference>
<keyword evidence="4" id="KW-1185">Reference proteome</keyword>
<comment type="caution">
    <text evidence="3">The sequence shown here is derived from an EMBL/GenBank/DDBJ whole genome shotgun (WGS) entry which is preliminary data.</text>
</comment>
<sequence length="667" mass="74739">MFITSLKESATQNNLSKAFNTFSLIIQNHNASSTHFLLHSLASLFTQVNTISQGKQLHAYAISSGFETSPVLVPKLATFYTLFNLLNDAYLVTDTSNILHPLPWNVVISGYVRAGRRKEGLYVYRKILHKGIIPDSFTYPSVLKACGEEFDLGFGKGVHGSIVKAGLEWNLFVHNALVFMYGKCGDLSVARKLFDEMPVRDCVSWNSIISGYASKSMWREVFELFDRMRDGNVEVNMIIWNTVAGGYLKTGNYLQVIQLIYQLRTSGAELDPVAVINGLGACSHIGVVKVGKEIHGLAIRTCCHAYDNVKNALITMYSRCKDLKHARIVFNLVEDKSVITWNSIISGFAHWDNSEEATFLFREMLVSKTEPNYVTIASILPICARVANLQHGKEFHCYIVKREVFRDYLLLFNSLIDMYARSGKISLAKRLFDSLTRRDEVTYTSLIAGYGIQGEGLMAVDLFEEMIQSNIKPDHVTMVAVLSACSHSALVNQGQTLFEKMYSVYDINPRLEHFSCMVDLYGRAGLLGKAVGIISTMPYDPTPAMWATVIGACRIHGNKELGEFAAEKMLEMRPRSSGYYVLMANLYADFGCWEKLAKVRILMRELGVNKVPGCAWLDVGSGFTKFLAADTRNIKAVEMYNLLDGLSKQLKEAGYIMSYDKDECMEA</sequence>
<evidence type="ECO:0000256" key="1">
    <source>
        <dbReference type="ARBA" id="ARBA00022737"/>
    </source>
</evidence>
<dbReference type="FunFam" id="1.25.40.10:FF:000344">
    <property type="entry name" value="Pentatricopeptide repeat-containing protein"/>
    <property type="match status" value="1"/>
</dbReference>
<dbReference type="Gene3D" id="1.25.40.10">
    <property type="entry name" value="Tetratricopeptide repeat domain"/>
    <property type="match status" value="5"/>
</dbReference>
<dbReference type="FunFam" id="1.25.40.10:FF:000627">
    <property type="entry name" value="Pentatricopeptide repeat-containing protein"/>
    <property type="match status" value="1"/>
</dbReference>
<dbReference type="InterPro" id="IPR002885">
    <property type="entry name" value="PPR_rpt"/>
</dbReference>
<reference evidence="3" key="1">
    <citation type="journal article" date="2023" name="bioRxiv">
        <title>Improved chromosome-level genome assembly for marigold (Tagetes erecta).</title>
        <authorList>
            <person name="Jiang F."/>
            <person name="Yuan L."/>
            <person name="Wang S."/>
            <person name="Wang H."/>
            <person name="Xu D."/>
            <person name="Wang A."/>
            <person name="Fan W."/>
        </authorList>
    </citation>
    <scope>NUCLEOTIDE SEQUENCE</scope>
    <source>
        <strain evidence="3">WSJ</strain>
        <tissue evidence="3">Leaf</tissue>
    </source>
</reference>
<dbReference type="AlphaFoldDB" id="A0AAD8KEN4"/>
<accession>A0AAD8KEN4</accession>
<feature type="repeat" description="PPR" evidence="2">
    <location>
        <begin position="100"/>
        <end position="134"/>
    </location>
</feature>
<proteinExistence type="predicted"/>
<dbReference type="NCBIfam" id="TIGR00756">
    <property type="entry name" value="PPR"/>
    <property type="match status" value="6"/>
</dbReference>
<feature type="repeat" description="PPR" evidence="2">
    <location>
        <begin position="337"/>
        <end position="371"/>
    </location>
</feature>
<feature type="repeat" description="PPR" evidence="2">
    <location>
        <begin position="170"/>
        <end position="200"/>
    </location>
</feature>
<dbReference type="GO" id="GO:0009451">
    <property type="term" value="P:RNA modification"/>
    <property type="evidence" value="ECO:0007669"/>
    <property type="project" value="InterPro"/>
</dbReference>
<dbReference type="InterPro" id="IPR046960">
    <property type="entry name" value="PPR_At4g14850-like_plant"/>
</dbReference>
<dbReference type="Pfam" id="PF13041">
    <property type="entry name" value="PPR_2"/>
    <property type="match status" value="2"/>
</dbReference>
<dbReference type="Pfam" id="PF01535">
    <property type="entry name" value="PPR"/>
    <property type="match status" value="6"/>
</dbReference>
<dbReference type="Proteomes" id="UP001229421">
    <property type="component" value="Unassembled WGS sequence"/>
</dbReference>
<gene>
    <name evidence="3" type="ORF">QVD17_27353</name>
</gene>
<dbReference type="InterPro" id="IPR046848">
    <property type="entry name" value="E_motif"/>
</dbReference>
<dbReference type="FunFam" id="1.25.40.10:FF:000637">
    <property type="entry name" value="Pentatricopeptide repeat-containing protein"/>
    <property type="match status" value="1"/>
</dbReference>
<dbReference type="PANTHER" id="PTHR47926:SF375">
    <property type="entry name" value="PENTATRICOPEPTIDE REPEAT-CONTAINING PROTEIN"/>
    <property type="match status" value="1"/>
</dbReference>
<dbReference type="Pfam" id="PF20431">
    <property type="entry name" value="E_motif"/>
    <property type="match status" value="1"/>
</dbReference>
<dbReference type="PANTHER" id="PTHR47926">
    <property type="entry name" value="PENTATRICOPEPTIDE REPEAT-CONTAINING PROTEIN"/>
    <property type="match status" value="1"/>
</dbReference>
<organism evidence="3 4">
    <name type="scientific">Tagetes erecta</name>
    <name type="common">African marigold</name>
    <dbReference type="NCBI Taxonomy" id="13708"/>
    <lineage>
        <taxon>Eukaryota</taxon>
        <taxon>Viridiplantae</taxon>
        <taxon>Streptophyta</taxon>
        <taxon>Embryophyta</taxon>
        <taxon>Tracheophyta</taxon>
        <taxon>Spermatophyta</taxon>
        <taxon>Magnoliopsida</taxon>
        <taxon>eudicotyledons</taxon>
        <taxon>Gunneridae</taxon>
        <taxon>Pentapetalae</taxon>
        <taxon>asterids</taxon>
        <taxon>campanulids</taxon>
        <taxon>Asterales</taxon>
        <taxon>Asteraceae</taxon>
        <taxon>Asteroideae</taxon>
        <taxon>Heliantheae alliance</taxon>
        <taxon>Tageteae</taxon>
        <taxon>Tagetes</taxon>
    </lineage>
</organism>
<keyword evidence="1" id="KW-0677">Repeat</keyword>